<proteinExistence type="predicted"/>
<name>A0A0E9SUY6_ANGAN</name>
<reference evidence="1" key="1">
    <citation type="submission" date="2014-11" db="EMBL/GenBank/DDBJ databases">
        <authorList>
            <person name="Amaro Gonzalez C."/>
        </authorList>
    </citation>
    <scope>NUCLEOTIDE SEQUENCE</scope>
</reference>
<reference evidence="1" key="2">
    <citation type="journal article" date="2015" name="Fish Shellfish Immunol.">
        <title>Early steps in the European eel (Anguilla anguilla)-Vibrio vulnificus interaction in the gills: Role of the RtxA13 toxin.</title>
        <authorList>
            <person name="Callol A."/>
            <person name="Pajuelo D."/>
            <person name="Ebbesson L."/>
            <person name="Teles M."/>
            <person name="MacKenzie S."/>
            <person name="Amaro C."/>
        </authorList>
    </citation>
    <scope>NUCLEOTIDE SEQUENCE</scope>
</reference>
<dbReference type="AlphaFoldDB" id="A0A0E9SUY6"/>
<evidence type="ECO:0000313" key="1">
    <source>
        <dbReference type="EMBL" id="JAH45116.1"/>
    </source>
</evidence>
<sequence>MERISSVKILSLSSTAACAERLSDCTACLTSCSSFSLSWILCW</sequence>
<accession>A0A0E9SUY6</accession>
<organism evidence="1">
    <name type="scientific">Anguilla anguilla</name>
    <name type="common">European freshwater eel</name>
    <name type="synonym">Muraena anguilla</name>
    <dbReference type="NCBI Taxonomy" id="7936"/>
    <lineage>
        <taxon>Eukaryota</taxon>
        <taxon>Metazoa</taxon>
        <taxon>Chordata</taxon>
        <taxon>Craniata</taxon>
        <taxon>Vertebrata</taxon>
        <taxon>Euteleostomi</taxon>
        <taxon>Actinopterygii</taxon>
        <taxon>Neopterygii</taxon>
        <taxon>Teleostei</taxon>
        <taxon>Anguilliformes</taxon>
        <taxon>Anguillidae</taxon>
        <taxon>Anguilla</taxon>
    </lineage>
</organism>
<dbReference type="EMBL" id="GBXM01063461">
    <property type="protein sequence ID" value="JAH45116.1"/>
    <property type="molecule type" value="Transcribed_RNA"/>
</dbReference>
<protein>
    <submittedName>
        <fullName evidence="1">Uncharacterized protein</fullName>
    </submittedName>
</protein>